<gene>
    <name evidence="2" type="ORF">T01_2786</name>
</gene>
<reference evidence="2 3" key="1">
    <citation type="submission" date="2015-01" db="EMBL/GenBank/DDBJ databases">
        <title>Evolution of Trichinella species and genotypes.</title>
        <authorList>
            <person name="Korhonen P.K."/>
            <person name="Edoardo P."/>
            <person name="Giuseppe L.R."/>
            <person name="Gasser R.B."/>
        </authorList>
    </citation>
    <scope>NUCLEOTIDE SEQUENCE [LARGE SCALE GENOMIC DNA]</scope>
    <source>
        <strain evidence="2">ISS3</strain>
    </source>
</reference>
<dbReference type="AlphaFoldDB" id="A0A0V1AM62"/>
<evidence type="ECO:0000313" key="3">
    <source>
        <dbReference type="Proteomes" id="UP000054776"/>
    </source>
</evidence>
<accession>A0A0V1AM62</accession>
<comment type="caution">
    <text evidence="2">The sequence shown here is derived from an EMBL/GenBank/DDBJ whole genome shotgun (WGS) entry which is preliminary data.</text>
</comment>
<dbReference type="InParanoid" id="A0A0V1AM62"/>
<sequence length="137" mass="15136">MSTMKNENEKIEDGRSRRWFPPVHLTPAFSSPVQSSRSNKSIESWREWATLANLPHQLRPLRWPGTDSLHTDEHFCLNAFAGNRRSRRLSAGRKAFGITAATLPRLASIIPPQPAEGSLTGSESVETAQGNDSGKGK</sequence>
<dbReference type="EMBL" id="JYDH01000977">
    <property type="protein sequence ID" value="KRY25404.1"/>
    <property type="molecule type" value="Genomic_DNA"/>
</dbReference>
<name>A0A0V1AM62_TRISP</name>
<protein>
    <submittedName>
        <fullName evidence="2">Uncharacterized protein</fullName>
    </submittedName>
</protein>
<dbReference type="Proteomes" id="UP000054776">
    <property type="component" value="Unassembled WGS sequence"/>
</dbReference>
<feature type="region of interest" description="Disordered" evidence="1">
    <location>
        <begin position="109"/>
        <end position="137"/>
    </location>
</feature>
<feature type="compositionally biased region" description="Polar residues" evidence="1">
    <location>
        <begin position="119"/>
        <end position="137"/>
    </location>
</feature>
<keyword evidence="3" id="KW-1185">Reference proteome</keyword>
<proteinExistence type="predicted"/>
<organism evidence="2 3">
    <name type="scientific">Trichinella spiralis</name>
    <name type="common">Trichina worm</name>
    <dbReference type="NCBI Taxonomy" id="6334"/>
    <lineage>
        <taxon>Eukaryota</taxon>
        <taxon>Metazoa</taxon>
        <taxon>Ecdysozoa</taxon>
        <taxon>Nematoda</taxon>
        <taxon>Enoplea</taxon>
        <taxon>Dorylaimia</taxon>
        <taxon>Trichinellida</taxon>
        <taxon>Trichinellidae</taxon>
        <taxon>Trichinella</taxon>
    </lineage>
</organism>
<evidence type="ECO:0000313" key="2">
    <source>
        <dbReference type="EMBL" id="KRY25404.1"/>
    </source>
</evidence>
<evidence type="ECO:0000256" key="1">
    <source>
        <dbReference type="SAM" id="MobiDB-lite"/>
    </source>
</evidence>